<protein>
    <submittedName>
        <fullName evidence="1">OsmC-like protein</fullName>
    </submittedName>
</protein>
<dbReference type="Pfam" id="PF02566">
    <property type="entry name" value="OsmC"/>
    <property type="match status" value="1"/>
</dbReference>
<dbReference type="AlphaFoldDB" id="A0AA40SD56"/>
<dbReference type="SUPFAM" id="SSF82784">
    <property type="entry name" value="OsmC-like"/>
    <property type="match status" value="1"/>
</dbReference>
<reference evidence="1 2" key="1">
    <citation type="submission" date="2020-08" db="EMBL/GenBank/DDBJ databases">
        <title>Genomic Encyclopedia of Type Strains, Phase III (KMG-III): the genomes of soil and plant-associated and newly described type strains.</title>
        <authorList>
            <person name="Whitman W."/>
        </authorList>
    </citation>
    <scope>NUCLEOTIDE SEQUENCE [LARGE SCALE GENOMIC DNA]</scope>
    <source>
        <strain evidence="1 2">CECT 3271</strain>
    </source>
</reference>
<dbReference type="Gene3D" id="3.30.300.20">
    <property type="match status" value="1"/>
</dbReference>
<dbReference type="RefSeq" id="WP_233452312.1">
    <property type="nucleotide sequence ID" value="NZ_BMSU01000006.1"/>
</dbReference>
<evidence type="ECO:0000313" key="1">
    <source>
        <dbReference type="EMBL" id="MBA8944324.1"/>
    </source>
</evidence>
<dbReference type="InterPro" id="IPR036102">
    <property type="entry name" value="OsmC/Ohrsf"/>
</dbReference>
<dbReference type="InterPro" id="IPR003718">
    <property type="entry name" value="OsmC/Ohr_fam"/>
</dbReference>
<dbReference type="Proteomes" id="UP000530412">
    <property type="component" value="Unassembled WGS sequence"/>
</dbReference>
<dbReference type="EMBL" id="JACJIE010000005">
    <property type="protein sequence ID" value="MBA8944324.1"/>
    <property type="molecule type" value="Genomic_DNA"/>
</dbReference>
<dbReference type="PANTHER" id="PTHR39624">
    <property type="entry name" value="PROTEIN INVOLVED IN RIMO-MEDIATED BETA-METHYLTHIOLATION OF RIBOSOMAL PROTEIN S12 YCAO"/>
    <property type="match status" value="1"/>
</dbReference>
<gene>
    <name evidence="1" type="ORF">FHS33_002762</name>
</gene>
<comment type="caution">
    <text evidence="1">The sequence shown here is derived from an EMBL/GenBank/DDBJ whole genome shotgun (WGS) entry which is preliminary data.</text>
</comment>
<dbReference type="InterPro" id="IPR015946">
    <property type="entry name" value="KH_dom-like_a/b"/>
</dbReference>
<organism evidence="1 2">
    <name type="scientific">Streptomyces calvus</name>
    <dbReference type="NCBI Taxonomy" id="67282"/>
    <lineage>
        <taxon>Bacteria</taxon>
        <taxon>Bacillati</taxon>
        <taxon>Actinomycetota</taxon>
        <taxon>Actinomycetes</taxon>
        <taxon>Kitasatosporales</taxon>
        <taxon>Streptomycetaceae</taxon>
        <taxon>Streptomyces</taxon>
    </lineage>
</organism>
<proteinExistence type="predicted"/>
<evidence type="ECO:0000313" key="2">
    <source>
        <dbReference type="Proteomes" id="UP000530412"/>
    </source>
</evidence>
<sequence length="222" mass="23836">MKMTSRCGRTINVTRLASQDLPASMGRVVLDTARAPHDSRAPWLSLTAEEARRLAGLLLFQAAAVEPGPDVPAGRVDVTPVAGDAFEVRVRGHVLTVDQPRTDGGRDTAPTPVELFIASVASCTAHYAGRYLDRHGLSRDGLTVRADFRMADDRPARVASLSMTVHAPSLPADRLAALRAVVSHCTVSNTLADAPEARVHVRRESESAEIPQVREHGRVDVG</sequence>
<accession>A0AA40SD56</accession>
<dbReference type="PANTHER" id="PTHR39624:SF2">
    <property type="entry name" value="OSMC-LIKE PROTEIN"/>
    <property type="match status" value="1"/>
</dbReference>
<name>A0AA40SD56_9ACTN</name>